<dbReference type="EMBL" id="JARYMX010000005">
    <property type="protein sequence ID" value="KAJ9546393.1"/>
    <property type="molecule type" value="Genomic_DNA"/>
</dbReference>
<evidence type="ECO:0000313" key="2">
    <source>
        <dbReference type="EMBL" id="KAJ9546393.1"/>
    </source>
</evidence>
<feature type="compositionally biased region" description="Pro residues" evidence="1">
    <location>
        <begin position="74"/>
        <end position="92"/>
    </location>
</feature>
<dbReference type="PANTHER" id="PTHR46250:SF17">
    <property type="entry name" value="MYB_SANT-LIKE DOMAIN-CONTAINING PROTEIN"/>
    <property type="match status" value="1"/>
</dbReference>
<accession>A0AA38SWX3</accession>
<dbReference type="PANTHER" id="PTHR46250">
    <property type="entry name" value="MYB/SANT-LIKE DNA-BINDING DOMAIN PROTEIN-RELATED"/>
    <property type="match status" value="1"/>
</dbReference>
<evidence type="ECO:0000313" key="3">
    <source>
        <dbReference type="Proteomes" id="UP001172457"/>
    </source>
</evidence>
<evidence type="ECO:0000256" key="1">
    <source>
        <dbReference type="SAM" id="MobiDB-lite"/>
    </source>
</evidence>
<comment type="caution">
    <text evidence="2">The sequence shown here is derived from an EMBL/GenBank/DDBJ whole genome shotgun (WGS) entry which is preliminary data.</text>
</comment>
<organism evidence="2 3">
    <name type="scientific">Centaurea solstitialis</name>
    <name type="common">yellow star-thistle</name>
    <dbReference type="NCBI Taxonomy" id="347529"/>
    <lineage>
        <taxon>Eukaryota</taxon>
        <taxon>Viridiplantae</taxon>
        <taxon>Streptophyta</taxon>
        <taxon>Embryophyta</taxon>
        <taxon>Tracheophyta</taxon>
        <taxon>Spermatophyta</taxon>
        <taxon>Magnoliopsida</taxon>
        <taxon>eudicotyledons</taxon>
        <taxon>Gunneridae</taxon>
        <taxon>Pentapetalae</taxon>
        <taxon>asterids</taxon>
        <taxon>campanulids</taxon>
        <taxon>Asterales</taxon>
        <taxon>Asteraceae</taxon>
        <taxon>Carduoideae</taxon>
        <taxon>Cardueae</taxon>
        <taxon>Centaureinae</taxon>
        <taxon>Centaurea</taxon>
    </lineage>
</organism>
<proteinExistence type="predicted"/>
<dbReference type="Proteomes" id="UP001172457">
    <property type="component" value="Chromosome 5"/>
</dbReference>
<dbReference type="AlphaFoldDB" id="A0AA38SWX3"/>
<keyword evidence="3" id="KW-1185">Reference proteome</keyword>
<name>A0AA38SWX3_9ASTR</name>
<sequence>MRKRWRLAVAVRGKWYRIRKPEDGAKETAMELGASGSTEKTCPLGIKTVQPPFSIHLLHSSFSIHSSIAAKPSRTPPVVIPPSPTVVIPPSPTVVKPRRRPSHLQPRRRRRRPSQPRRRRPASSPPSSLLVFSSLRPSSISFAGMTSQNRHYRNWSPNEEAKLVEALVNMTNTGAFKADNGFKTGYLQHLEQALKVSLPTSGF</sequence>
<feature type="region of interest" description="Disordered" evidence="1">
    <location>
        <begin position="72"/>
        <end position="128"/>
    </location>
</feature>
<protein>
    <submittedName>
        <fullName evidence="2">Uncharacterized protein</fullName>
    </submittedName>
</protein>
<feature type="compositionally biased region" description="Basic residues" evidence="1">
    <location>
        <begin position="96"/>
        <end position="121"/>
    </location>
</feature>
<reference evidence="2" key="1">
    <citation type="submission" date="2023-03" db="EMBL/GenBank/DDBJ databases">
        <title>Chromosome-scale reference genome and RAD-based genetic map of yellow starthistle (Centaurea solstitialis) reveal putative structural variation and QTLs associated with invader traits.</title>
        <authorList>
            <person name="Reatini B."/>
            <person name="Cang F.A."/>
            <person name="Jiang Q."/>
            <person name="Mckibben M.T.W."/>
            <person name="Barker M.S."/>
            <person name="Rieseberg L.H."/>
            <person name="Dlugosch K.M."/>
        </authorList>
    </citation>
    <scope>NUCLEOTIDE SEQUENCE</scope>
    <source>
        <strain evidence="2">CAN-66</strain>
        <tissue evidence="2">Leaf</tissue>
    </source>
</reference>
<gene>
    <name evidence="2" type="ORF">OSB04_018936</name>
</gene>